<dbReference type="OrthoDB" id="3269456at2759"/>
<name>A0A8H7XL94_PSICU</name>
<dbReference type="EMBL" id="JAFIQS010000021">
    <property type="protein sequence ID" value="KAG5162061.1"/>
    <property type="molecule type" value="Genomic_DNA"/>
</dbReference>
<dbReference type="AlphaFoldDB" id="A0A8H7XL94"/>
<evidence type="ECO:0000313" key="2">
    <source>
        <dbReference type="EMBL" id="KAG5170603.1"/>
    </source>
</evidence>
<reference evidence="1" key="1">
    <citation type="submission" date="2021-02" db="EMBL/GenBank/DDBJ databases">
        <title>Psilocybe cubensis genome.</title>
        <authorList>
            <person name="Mckernan K.J."/>
            <person name="Crawford S."/>
            <person name="Trippe A."/>
            <person name="Kane L.T."/>
            <person name="Mclaughlin S."/>
        </authorList>
    </citation>
    <scope>NUCLEOTIDE SEQUENCE [LARGE SCALE GENOMIC DNA]</scope>
    <source>
        <strain evidence="1">MGC-MH-2018</strain>
    </source>
</reference>
<organism evidence="1">
    <name type="scientific">Psilocybe cubensis</name>
    <name type="common">Psychedelic mushroom</name>
    <name type="synonym">Stropharia cubensis</name>
    <dbReference type="NCBI Taxonomy" id="181762"/>
    <lineage>
        <taxon>Eukaryota</taxon>
        <taxon>Fungi</taxon>
        <taxon>Dikarya</taxon>
        <taxon>Basidiomycota</taxon>
        <taxon>Agaricomycotina</taxon>
        <taxon>Agaricomycetes</taxon>
        <taxon>Agaricomycetidae</taxon>
        <taxon>Agaricales</taxon>
        <taxon>Agaricineae</taxon>
        <taxon>Strophariaceae</taxon>
        <taxon>Psilocybe</taxon>
    </lineage>
</organism>
<protein>
    <submittedName>
        <fullName evidence="1">Uncharacterized protein</fullName>
    </submittedName>
</protein>
<gene>
    <name evidence="2" type="ORF">JR316_004992</name>
    <name evidence="1" type="ORF">JR316_012980</name>
</gene>
<accession>A0A8H7XL94</accession>
<comment type="caution">
    <text evidence="1">The sequence shown here is derived from an EMBL/GenBank/DDBJ whole genome shotgun (WGS) entry which is preliminary data.</text>
</comment>
<sequence length="299" mass="34347">MDPNYNQYAAQALMDQGYCDARKSIHDAMPVVDFQLEDHRVVYVEQPRSWRITRTNSTEEQNFYVYGAICRNELPPIKLSDATPSMKKKAIYLRQGVRITGLRSNGFNDDAVSIKHVHEMMKTYLKKEDIEVKPWNLSMYEGHWAVDASTRYFTPRKHAPTEAGLAFDMGVDPDGVLAHMRGDDLIHTMDNKVDYLREVKNDNGTSTSRVVPSVFKVGDIVRATIAFIGVMHKDKAVAMTTVLRALTLIHDVQDVRNGPAEFIENDAEIAKIPVMKRRRVYDEDREVRQKMEDMTIHRE</sequence>
<dbReference type="EMBL" id="JAFIQS010000004">
    <property type="protein sequence ID" value="KAG5170603.1"/>
    <property type="molecule type" value="Genomic_DNA"/>
</dbReference>
<proteinExistence type="predicted"/>
<evidence type="ECO:0000313" key="1">
    <source>
        <dbReference type="EMBL" id="KAG5162061.1"/>
    </source>
</evidence>